<sequence length="139" mass="14335">MSERGARGGGSRGGQRGGGARGGRGGGRGGGAAGAGGSATQGPERPKREAILDLAKYVDQRVRVKFAGGRQVIGVLKGYDQLLNLVMDEVEEYINDPETGEPTEQTRALGLAVLRGTALTVINPADGFEQIANPFAQAE</sequence>
<dbReference type="CDD" id="cd01729">
    <property type="entry name" value="LSm7"/>
    <property type="match status" value="1"/>
</dbReference>
<evidence type="ECO:0000256" key="8">
    <source>
        <dbReference type="ARBA" id="ARBA00023274"/>
    </source>
</evidence>
<protein>
    <submittedName>
        <fullName evidence="11">U6 snRNA-associated Sm-like protein LSm7</fullName>
    </submittedName>
</protein>
<gene>
    <name evidence="11" type="ORF">FA09DRAFT_342044</name>
</gene>
<proteinExistence type="inferred from homology"/>
<comment type="similarity">
    <text evidence="2">Belongs to the snRNP Sm proteins family.</text>
</comment>
<dbReference type="InterPro" id="IPR017132">
    <property type="entry name" value="Lsm7"/>
</dbReference>
<dbReference type="OrthoDB" id="274944at2759"/>
<organism evidence="11 12">
    <name type="scientific">Tilletiopsis washingtonensis</name>
    <dbReference type="NCBI Taxonomy" id="58919"/>
    <lineage>
        <taxon>Eukaryota</taxon>
        <taxon>Fungi</taxon>
        <taxon>Dikarya</taxon>
        <taxon>Basidiomycota</taxon>
        <taxon>Ustilaginomycotina</taxon>
        <taxon>Exobasidiomycetes</taxon>
        <taxon>Entylomatales</taxon>
        <taxon>Entylomatales incertae sedis</taxon>
        <taxon>Tilletiopsis</taxon>
    </lineage>
</organism>
<evidence type="ECO:0000256" key="6">
    <source>
        <dbReference type="ARBA" id="ARBA00023187"/>
    </source>
</evidence>
<dbReference type="AlphaFoldDB" id="A0A316ZH21"/>
<evidence type="ECO:0000313" key="11">
    <source>
        <dbReference type="EMBL" id="PWO01068.1"/>
    </source>
</evidence>
<dbReference type="PROSITE" id="PS52002">
    <property type="entry name" value="SM"/>
    <property type="match status" value="1"/>
</dbReference>
<dbReference type="GO" id="GO:0000956">
    <property type="term" value="P:nuclear-transcribed mRNA catabolic process"/>
    <property type="evidence" value="ECO:0007669"/>
    <property type="project" value="InterPro"/>
</dbReference>
<dbReference type="GeneID" id="37272065"/>
<dbReference type="PANTHER" id="PTHR10553">
    <property type="entry name" value="SMALL NUCLEAR RIBONUCLEOPROTEIN"/>
    <property type="match status" value="1"/>
</dbReference>
<dbReference type="GO" id="GO:0003723">
    <property type="term" value="F:RNA binding"/>
    <property type="evidence" value="ECO:0007669"/>
    <property type="project" value="UniProtKB-KW"/>
</dbReference>
<dbReference type="RefSeq" id="XP_025601346.1">
    <property type="nucleotide sequence ID" value="XM_025744521.1"/>
</dbReference>
<evidence type="ECO:0000256" key="9">
    <source>
        <dbReference type="SAM" id="MobiDB-lite"/>
    </source>
</evidence>
<evidence type="ECO:0000313" key="12">
    <source>
        <dbReference type="Proteomes" id="UP000245946"/>
    </source>
</evidence>
<keyword evidence="4" id="KW-0747">Spliceosome</keyword>
<dbReference type="InterPro" id="IPR047575">
    <property type="entry name" value="Sm"/>
</dbReference>
<feature type="domain" description="Sm" evidence="10">
    <location>
        <begin position="49"/>
        <end position="128"/>
    </location>
</feature>
<feature type="compositionally biased region" description="Gly residues" evidence="9">
    <location>
        <begin position="7"/>
        <end position="39"/>
    </location>
</feature>
<dbReference type="InterPro" id="IPR010920">
    <property type="entry name" value="LSM_dom_sf"/>
</dbReference>
<evidence type="ECO:0000256" key="3">
    <source>
        <dbReference type="ARBA" id="ARBA00022664"/>
    </source>
</evidence>
<dbReference type="GO" id="GO:0071004">
    <property type="term" value="C:U2-type prespliceosome"/>
    <property type="evidence" value="ECO:0007669"/>
    <property type="project" value="TreeGrafter"/>
</dbReference>
<reference evidence="11 12" key="1">
    <citation type="journal article" date="2018" name="Mol. Biol. Evol.">
        <title>Broad Genomic Sampling Reveals a Smut Pathogenic Ancestry of the Fungal Clade Ustilaginomycotina.</title>
        <authorList>
            <person name="Kijpornyongpan T."/>
            <person name="Mondo S.J."/>
            <person name="Barry K."/>
            <person name="Sandor L."/>
            <person name="Lee J."/>
            <person name="Lipzen A."/>
            <person name="Pangilinan J."/>
            <person name="LaButti K."/>
            <person name="Hainaut M."/>
            <person name="Henrissat B."/>
            <person name="Grigoriev I.V."/>
            <person name="Spatafora J.W."/>
            <person name="Aime M.C."/>
        </authorList>
    </citation>
    <scope>NUCLEOTIDE SEQUENCE [LARGE SCALE GENOMIC DNA]</scope>
    <source>
        <strain evidence="11 12">MCA 4186</strain>
    </source>
</reference>
<keyword evidence="3" id="KW-0507">mRNA processing</keyword>
<dbReference type="SMART" id="SM00651">
    <property type="entry name" value="Sm"/>
    <property type="match status" value="1"/>
</dbReference>
<feature type="region of interest" description="Disordered" evidence="9">
    <location>
        <begin position="1"/>
        <end position="48"/>
    </location>
</feature>
<evidence type="ECO:0000256" key="5">
    <source>
        <dbReference type="ARBA" id="ARBA00022884"/>
    </source>
</evidence>
<keyword evidence="6" id="KW-0508">mRNA splicing</keyword>
<evidence type="ECO:0000256" key="1">
    <source>
        <dbReference type="ARBA" id="ARBA00004123"/>
    </source>
</evidence>
<dbReference type="Proteomes" id="UP000245946">
    <property type="component" value="Unassembled WGS sequence"/>
</dbReference>
<dbReference type="GO" id="GO:0005689">
    <property type="term" value="C:U12-type spliceosomal complex"/>
    <property type="evidence" value="ECO:0007669"/>
    <property type="project" value="TreeGrafter"/>
</dbReference>
<evidence type="ECO:0000259" key="10">
    <source>
        <dbReference type="PROSITE" id="PS52002"/>
    </source>
</evidence>
<comment type="subcellular location">
    <subcellularLocation>
        <location evidence="1">Nucleus</location>
    </subcellularLocation>
</comment>
<dbReference type="Pfam" id="PF01423">
    <property type="entry name" value="LSM"/>
    <property type="match status" value="1"/>
</dbReference>
<evidence type="ECO:0000256" key="2">
    <source>
        <dbReference type="ARBA" id="ARBA00006850"/>
    </source>
</evidence>
<dbReference type="GO" id="GO:0071013">
    <property type="term" value="C:catalytic step 2 spliceosome"/>
    <property type="evidence" value="ECO:0007669"/>
    <property type="project" value="TreeGrafter"/>
</dbReference>
<keyword evidence="8" id="KW-0687">Ribonucleoprotein</keyword>
<dbReference type="InterPro" id="IPR001163">
    <property type="entry name" value="Sm_dom_euk/arc"/>
</dbReference>
<dbReference type="PANTHER" id="PTHR10553:SF5">
    <property type="entry name" value="U6 SNRNA-ASSOCIATED SM-LIKE PROTEIN LSM7"/>
    <property type="match status" value="1"/>
</dbReference>
<dbReference type="STRING" id="58919.A0A316ZH21"/>
<dbReference type="GO" id="GO:0000398">
    <property type="term" value="P:mRNA splicing, via spliceosome"/>
    <property type="evidence" value="ECO:0007669"/>
    <property type="project" value="InterPro"/>
</dbReference>
<dbReference type="EMBL" id="KZ819283">
    <property type="protein sequence ID" value="PWO01068.1"/>
    <property type="molecule type" value="Genomic_DNA"/>
</dbReference>
<dbReference type="Gene3D" id="2.30.30.100">
    <property type="match status" value="1"/>
</dbReference>
<keyword evidence="12" id="KW-1185">Reference proteome</keyword>
<evidence type="ECO:0000256" key="7">
    <source>
        <dbReference type="ARBA" id="ARBA00023242"/>
    </source>
</evidence>
<dbReference type="GO" id="GO:1990726">
    <property type="term" value="C:Lsm1-7-Pat1 complex"/>
    <property type="evidence" value="ECO:0007669"/>
    <property type="project" value="TreeGrafter"/>
</dbReference>
<accession>A0A316ZH21</accession>
<dbReference type="SUPFAM" id="SSF50182">
    <property type="entry name" value="Sm-like ribonucleoproteins"/>
    <property type="match status" value="1"/>
</dbReference>
<keyword evidence="7" id="KW-0539">Nucleus</keyword>
<dbReference type="GO" id="GO:0005688">
    <property type="term" value="C:U6 snRNP"/>
    <property type="evidence" value="ECO:0007669"/>
    <property type="project" value="TreeGrafter"/>
</dbReference>
<dbReference type="InterPro" id="IPR044641">
    <property type="entry name" value="Lsm7/SmG-like"/>
</dbReference>
<dbReference type="GO" id="GO:0097526">
    <property type="term" value="C:spliceosomal tri-snRNP complex"/>
    <property type="evidence" value="ECO:0007669"/>
    <property type="project" value="TreeGrafter"/>
</dbReference>
<keyword evidence="5" id="KW-0694">RNA-binding</keyword>
<name>A0A316ZH21_9BASI</name>
<evidence type="ECO:0000256" key="4">
    <source>
        <dbReference type="ARBA" id="ARBA00022728"/>
    </source>
</evidence>